<dbReference type="CDD" id="cd06216">
    <property type="entry name" value="FNR_iron_sulfur_binding_2"/>
    <property type="match status" value="1"/>
</dbReference>
<name>A0A6G8RUC3_9GAMM</name>
<dbReference type="Gene3D" id="3.10.20.30">
    <property type="match status" value="1"/>
</dbReference>
<dbReference type="Gene3D" id="3.40.50.80">
    <property type="entry name" value="Nucleotide-binding domain of ferredoxin-NADP reductase (FNR) module"/>
    <property type="match status" value="1"/>
</dbReference>
<dbReference type="InterPro" id="IPR017938">
    <property type="entry name" value="Riboflavin_synthase-like_b-brl"/>
</dbReference>
<dbReference type="Proteomes" id="UP000502297">
    <property type="component" value="Chromosome"/>
</dbReference>
<dbReference type="EMBL" id="CP049801">
    <property type="protein sequence ID" value="QIO05526.1"/>
    <property type="molecule type" value="Genomic_DNA"/>
</dbReference>
<dbReference type="AlphaFoldDB" id="A0A6G8RUC3"/>
<evidence type="ECO:0000313" key="4">
    <source>
        <dbReference type="Proteomes" id="UP000502297"/>
    </source>
</evidence>
<dbReference type="PRINTS" id="PR00406">
    <property type="entry name" value="CYTB5RDTASE"/>
</dbReference>
<dbReference type="InterPro" id="IPR050415">
    <property type="entry name" value="MRET"/>
</dbReference>
<evidence type="ECO:0000313" key="3">
    <source>
        <dbReference type="EMBL" id="QIO05526.1"/>
    </source>
</evidence>
<dbReference type="GO" id="GO:0016491">
    <property type="term" value="F:oxidoreductase activity"/>
    <property type="evidence" value="ECO:0007669"/>
    <property type="project" value="InterPro"/>
</dbReference>
<dbReference type="CDD" id="cd00207">
    <property type="entry name" value="fer2"/>
    <property type="match status" value="1"/>
</dbReference>
<accession>A0A6G8RUC3</accession>
<dbReference type="PANTHER" id="PTHR47354">
    <property type="entry name" value="NADH OXIDOREDUCTASE HCR"/>
    <property type="match status" value="1"/>
</dbReference>
<dbReference type="GO" id="GO:0051536">
    <property type="term" value="F:iron-sulfur cluster binding"/>
    <property type="evidence" value="ECO:0007669"/>
    <property type="project" value="InterPro"/>
</dbReference>
<dbReference type="SUPFAM" id="SSF63380">
    <property type="entry name" value="Riboflavin synthase domain-like"/>
    <property type="match status" value="1"/>
</dbReference>
<protein>
    <submittedName>
        <fullName evidence="3">Ferredoxin reductase</fullName>
    </submittedName>
</protein>
<evidence type="ECO:0000259" key="1">
    <source>
        <dbReference type="PROSITE" id="PS51085"/>
    </source>
</evidence>
<feature type="domain" description="2Fe-2S ferredoxin-type" evidence="1">
    <location>
        <begin position="271"/>
        <end position="353"/>
    </location>
</feature>
<dbReference type="PROSITE" id="PS51384">
    <property type="entry name" value="FAD_FR"/>
    <property type="match status" value="1"/>
</dbReference>
<dbReference type="SUPFAM" id="SSF52343">
    <property type="entry name" value="Ferredoxin reductase-like, C-terminal NADP-linked domain"/>
    <property type="match status" value="1"/>
</dbReference>
<dbReference type="InterPro" id="IPR012675">
    <property type="entry name" value="Beta-grasp_dom_sf"/>
</dbReference>
<dbReference type="InterPro" id="IPR001433">
    <property type="entry name" value="OxRdtase_FAD/NAD-bd"/>
</dbReference>
<evidence type="ECO:0000259" key="2">
    <source>
        <dbReference type="PROSITE" id="PS51384"/>
    </source>
</evidence>
<organism evidence="3 4">
    <name type="scientific">Acinetobacter shaoyimingii</name>
    <dbReference type="NCBI Taxonomy" id="2715164"/>
    <lineage>
        <taxon>Bacteria</taxon>
        <taxon>Pseudomonadati</taxon>
        <taxon>Pseudomonadota</taxon>
        <taxon>Gammaproteobacteria</taxon>
        <taxon>Moraxellales</taxon>
        <taxon>Moraxellaceae</taxon>
        <taxon>Acinetobacter</taxon>
    </lineage>
</organism>
<dbReference type="InterPro" id="IPR008333">
    <property type="entry name" value="Cbr1-like_FAD-bd_dom"/>
</dbReference>
<dbReference type="RefSeq" id="WP_166222651.1">
    <property type="nucleotide sequence ID" value="NZ_CP049801.1"/>
</dbReference>
<dbReference type="Pfam" id="PF00111">
    <property type="entry name" value="Fer2"/>
    <property type="match status" value="1"/>
</dbReference>
<dbReference type="InterPro" id="IPR001041">
    <property type="entry name" value="2Fe-2S_ferredoxin-type"/>
</dbReference>
<reference evidence="3 4" key="1">
    <citation type="submission" date="2020-03" db="EMBL/GenBank/DDBJ databases">
        <authorList>
            <person name="Zhu W."/>
        </authorList>
    </citation>
    <scope>NUCLEOTIDE SEQUENCE [LARGE SCALE GENOMIC DNA]</scope>
    <source>
        <strain evidence="3 4">323-1</strain>
    </source>
</reference>
<gene>
    <name evidence="3" type="ORF">G8E00_05960</name>
</gene>
<dbReference type="PROSITE" id="PS51085">
    <property type="entry name" value="2FE2S_FER_2"/>
    <property type="match status" value="1"/>
</dbReference>
<dbReference type="InterPro" id="IPR039261">
    <property type="entry name" value="FNR_nucleotide-bd"/>
</dbReference>
<dbReference type="SUPFAM" id="SSF54292">
    <property type="entry name" value="2Fe-2S ferredoxin-like"/>
    <property type="match status" value="1"/>
</dbReference>
<dbReference type="InterPro" id="IPR036010">
    <property type="entry name" value="2Fe-2S_ferredoxin-like_sf"/>
</dbReference>
<dbReference type="Pfam" id="PF00970">
    <property type="entry name" value="FAD_binding_6"/>
    <property type="match status" value="1"/>
</dbReference>
<feature type="domain" description="FAD-binding FR-type" evidence="2">
    <location>
        <begin position="37"/>
        <end position="137"/>
    </location>
</feature>
<dbReference type="KEGG" id="asha:G8E00_05960"/>
<dbReference type="Pfam" id="PF00175">
    <property type="entry name" value="NAD_binding_1"/>
    <property type="match status" value="1"/>
</dbReference>
<dbReference type="PANTHER" id="PTHR47354:SF3">
    <property type="entry name" value="OXIDOREDUCTASE-RELATED"/>
    <property type="match status" value="1"/>
</dbReference>
<dbReference type="Gene3D" id="2.40.30.10">
    <property type="entry name" value="Translation factors"/>
    <property type="match status" value="1"/>
</dbReference>
<sequence length="353" mass="38731">MQAVKNRNSSINSIVESVFDKDAANFWLQKFNPLWSFNQALGKIINKDQTAVDTVSLTIQTNKKFKLGEAGQHHPVIVTVNGRCFERTYSLTQLDVDHVLLTVKRVDQGIVSNWLIEKAQLGDVIEFGQPYGDMLLPQPSSPLLLLAAGSGITPMYSLIKAALKSNVSTPIQLMYWMKHEADAAFKAELEMLAEKHANLKVQLFHTQSEHPDSRLNESYLNQVSNLENTTVYACGPSGFVSTAEQVFKSAQSFKSEAFSLSHLASDDVGFINVTLTKSHKTVAIPKGQSILVGLEQQNIQPTHGCRMGICNKCACNKAQGSTKNLVNGATNTEPGHLLKICVNSAQSDLTIDL</sequence>
<keyword evidence="4" id="KW-1185">Reference proteome</keyword>
<dbReference type="InterPro" id="IPR017927">
    <property type="entry name" value="FAD-bd_FR_type"/>
</dbReference>
<proteinExistence type="predicted"/>